<accession>A0A7C9EJW6</accession>
<reference evidence="1" key="2">
    <citation type="submission" date="2020-07" db="EMBL/GenBank/DDBJ databases">
        <authorList>
            <person name="Vera ALvarez R."/>
            <person name="Arias-Moreno D.M."/>
            <person name="Jimenez-Jacinto V."/>
            <person name="Jimenez-Bremont J.F."/>
            <person name="Swaminathan K."/>
            <person name="Moose S.P."/>
            <person name="Guerrero-Gonzalez M.L."/>
            <person name="Marino-Ramirez L."/>
            <person name="Landsman D."/>
            <person name="Rodriguez-Kessler M."/>
            <person name="Delgado-Sanchez P."/>
        </authorList>
    </citation>
    <scope>NUCLEOTIDE SEQUENCE</scope>
    <source>
        <tissue evidence="1">Cladode</tissue>
    </source>
</reference>
<dbReference type="EMBL" id="GISG01252425">
    <property type="protein sequence ID" value="MBA4671799.1"/>
    <property type="molecule type" value="Transcribed_RNA"/>
</dbReference>
<name>A0A7C9EJW6_OPUST</name>
<dbReference type="AlphaFoldDB" id="A0A7C9EJW6"/>
<organism evidence="1">
    <name type="scientific">Opuntia streptacantha</name>
    <name type="common">Prickly pear cactus</name>
    <name type="synonym">Opuntia cardona</name>
    <dbReference type="NCBI Taxonomy" id="393608"/>
    <lineage>
        <taxon>Eukaryota</taxon>
        <taxon>Viridiplantae</taxon>
        <taxon>Streptophyta</taxon>
        <taxon>Embryophyta</taxon>
        <taxon>Tracheophyta</taxon>
        <taxon>Spermatophyta</taxon>
        <taxon>Magnoliopsida</taxon>
        <taxon>eudicotyledons</taxon>
        <taxon>Gunneridae</taxon>
        <taxon>Pentapetalae</taxon>
        <taxon>Caryophyllales</taxon>
        <taxon>Cactineae</taxon>
        <taxon>Cactaceae</taxon>
        <taxon>Opuntioideae</taxon>
        <taxon>Opuntia</taxon>
    </lineage>
</organism>
<sequence length="154" mass="17681">MSRYSVDYASIILNHMYRIANLNRNLSLPYGNLLTRIFTHFRVPLENEECHTQPIPTISAHALKTLKFYKTNSRGWQHLSNLTLAEASSLKVTLPDQPSTNIAQTLVDVQSEHAELRDQIENVELEIGLIHRKLDELIRMTSLIHRGVKLVMPL</sequence>
<reference evidence="1" key="1">
    <citation type="journal article" date="2013" name="J. Plant Res.">
        <title>Effect of fungi and light on seed germination of three Opuntia species from semiarid lands of central Mexico.</title>
        <authorList>
            <person name="Delgado-Sanchez P."/>
            <person name="Jimenez-Bremont J.F."/>
            <person name="Guerrero-Gonzalez Mde L."/>
            <person name="Flores J."/>
        </authorList>
    </citation>
    <scope>NUCLEOTIDE SEQUENCE</scope>
    <source>
        <tissue evidence="1">Cladode</tissue>
    </source>
</reference>
<dbReference type="EMBL" id="GISG01252428">
    <property type="protein sequence ID" value="MBA4671801.1"/>
    <property type="molecule type" value="Transcribed_RNA"/>
</dbReference>
<evidence type="ECO:0000313" key="1">
    <source>
        <dbReference type="EMBL" id="MBA4671801.1"/>
    </source>
</evidence>
<protein>
    <submittedName>
        <fullName evidence="1">Uncharacterized protein</fullName>
    </submittedName>
</protein>
<proteinExistence type="predicted"/>